<dbReference type="Proteomes" id="UP000324632">
    <property type="component" value="Chromosome 5"/>
</dbReference>
<dbReference type="AlphaFoldDB" id="A0A5A9PEF1"/>
<dbReference type="Pfam" id="PF00059">
    <property type="entry name" value="Lectin_C"/>
    <property type="match status" value="1"/>
</dbReference>
<dbReference type="Gene3D" id="3.10.100.10">
    <property type="entry name" value="Mannose-Binding Protein A, subunit A"/>
    <property type="match status" value="1"/>
</dbReference>
<evidence type="ECO:0000313" key="3">
    <source>
        <dbReference type="Proteomes" id="UP000324632"/>
    </source>
</evidence>
<dbReference type="PROSITE" id="PS50041">
    <property type="entry name" value="C_TYPE_LECTIN_2"/>
    <property type="match status" value="1"/>
</dbReference>
<evidence type="ECO:0000259" key="1">
    <source>
        <dbReference type="PROSITE" id="PS50041"/>
    </source>
</evidence>
<name>A0A5A9PEF1_9TELE</name>
<dbReference type="SUPFAM" id="SSF56436">
    <property type="entry name" value="C-type lectin-like"/>
    <property type="match status" value="1"/>
</dbReference>
<sequence>MSWEDALDYCNASGLLRIESKDDQIETERELRRQKISEPVWIGLRQSRLFGFWMWANGPNVGSWTNWKGGRQPEHQISHHCGVMEKVDGTFKWTDEDCRSTFRVLCEIR</sequence>
<keyword evidence="3" id="KW-1185">Reference proteome</keyword>
<dbReference type="InterPro" id="IPR016187">
    <property type="entry name" value="CTDL_fold"/>
</dbReference>
<dbReference type="EMBL" id="SOYY01000005">
    <property type="protein sequence ID" value="KAA0720784.1"/>
    <property type="molecule type" value="Genomic_DNA"/>
</dbReference>
<dbReference type="PANTHER" id="PTHR45784:SF3">
    <property type="entry name" value="C-TYPE LECTIN DOMAIN FAMILY 4 MEMBER K-LIKE-RELATED"/>
    <property type="match status" value="1"/>
</dbReference>
<accession>A0A5A9PEF1</accession>
<gene>
    <name evidence="2" type="ORF">E1301_Tti011463</name>
</gene>
<protein>
    <recommendedName>
        <fullName evidence="1">C-type lectin domain-containing protein</fullName>
    </recommendedName>
</protein>
<organism evidence="2 3">
    <name type="scientific">Triplophysa tibetana</name>
    <dbReference type="NCBI Taxonomy" id="1572043"/>
    <lineage>
        <taxon>Eukaryota</taxon>
        <taxon>Metazoa</taxon>
        <taxon>Chordata</taxon>
        <taxon>Craniata</taxon>
        <taxon>Vertebrata</taxon>
        <taxon>Euteleostomi</taxon>
        <taxon>Actinopterygii</taxon>
        <taxon>Neopterygii</taxon>
        <taxon>Teleostei</taxon>
        <taxon>Ostariophysi</taxon>
        <taxon>Cypriniformes</taxon>
        <taxon>Nemacheilidae</taxon>
        <taxon>Triplophysa</taxon>
    </lineage>
</organism>
<feature type="domain" description="C-type lectin" evidence="1">
    <location>
        <begin position="1"/>
        <end position="107"/>
    </location>
</feature>
<proteinExistence type="predicted"/>
<comment type="caution">
    <text evidence="2">The sequence shown here is derived from an EMBL/GenBank/DDBJ whole genome shotgun (WGS) entry which is preliminary data.</text>
</comment>
<dbReference type="PANTHER" id="PTHR45784">
    <property type="entry name" value="C-TYPE LECTIN DOMAIN FAMILY 20 MEMBER A-RELATED"/>
    <property type="match status" value="1"/>
</dbReference>
<reference evidence="2 3" key="1">
    <citation type="journal article" date="2019" name="Mol. Ecol. Resour.">
        <title>Chromosome-level genome assembly of Triplophysa tibetana, a fish adapted to the harsh high-altitude environment of the Tibetan Plateau.</title>
        <authorList>
            <person name="Yang X."/>
            <person name="Liu H."/>
            <person name="Ma Z."/>
            <person name="Zou Y."/>
            <person name="Zou M."/>
            <person name="Mao Y."/>
            <person name="Li X."/>
            <person name="Wang H."/>
            <person name="Chen T."/>
            <person name="Wang W."/>
            <person name="Yang R."/>
        </authorList>
    </citation>
    <scope>NUCLEOTIDE SEQUENCE [LARGE SCALE GENOMIC DNA]</scope>
    <source>
        <strain evidence="2">TTIB1903HZAU</strain>
        <tissue evidence="2">Muscle</tissue>
    </source>
</reference>
<evidence type="ECO:0000313" key="2">
    <source>
        <dbReference type="EMBL" id="KAA0720784.1"/>
    </source>
</evidence>
<dbReference type="InterPro" id="IPR001304">
    <property type="entry name" value="C-type_lectin-like"/>
</dbReference>
<dbReference type="InterPro" id="IPR016186">
    <property type="entry name" value="C-type_lectin-like/link_sf"/>
</dbReference>
<dbReference type="CDD" id="cd00037">
    <property type="entry name" value="CLECT"/>
    <property type="match status" value="1"/>
</dbReference>